<dbReference type="Bgee" id="FBgn0051676">
    <property type="expression patterns" value="Expressed in oviduct (Drosophila) and 140 other cell types or tissues"/>
</dbReference>
<dbReference type="EMBL" id="BK003586">
    <property type="protein sequence ID" value="DAA03785.1"/>
    <property type="molecule type" value="Genomic_DNA"/>
</dbReference>
<dbReference type="ExpressionAtlas" id="Q6IH30">
    <property type="expression patterns" value="baseline and differential"/>
</dbReference>
<dbReference type="AlphaFoldDB" id="Q6IH30"/>
<reference evidence="1" key="1">
    <citation type="journal article" date="2003" name="Genome Biol.">
        <title>An integrated gene annotation and transcriptional profiling approach towards the full gene content of the Drosophila genome.</title>
        <authorList>
            <person name="Hild M."/>
            <person name="Beckmann B."/>
            <person name="Haas S.A."/>
            <person name="Koch B."/>
            <person name="Solovyev V."/>
            <person name="Busold C."/>
            <person name="Fellenberg K."/>
            <person name="Boutros M."/>
            <person name="Vingron M."/>
            <person name="Sauer F."/>
            <person name="Hoheisel J.D."/>
            <person name="Paro R."/>
        </authorList>
    </citation>
    <scope>NUCLEOTIDE SEQUENCE</scope>
</reference>
<sequence length="261" mass="29391">MDDSLWESWAKNWKWGCCPIACRINNSAKRLPTEIGGGSAIFQRYPPTASNAAGNYGLAATPSEYDGMRFISGTIMDWETSAVLRCWRCSTDVSNGEFCNDPFMPETISEQQRYWSYVNCTYSVGAKSVNARPVCKKLVQEGEIEPPHLWRLHTRVWHIKHSIFLSVGSGGSLDRRNSHPAVAESRTRLKFIALTRFKQVQATMQQQCQRNELDLQLQLPLLLGVWWGRGRWCLGGATTTTTTTTTVTTSGDILARNCMCR</sequence>
<protein>
    <submittedName>
        <fullName evidence="1">HDC03502</fullName>
    </submittedName>
</protein>
<accession>Q6IH30</accession>
<proteinExistence type="predicted"/>
<organism evidence="1">
    <name type="scientific">Drosophila melanogaster</name>
    <name type="common">Fruit fly</name>
    <dbReference type="NCBI Taxonomy" id="7227"/>
    <lineage>
        <taxon>Eukaryota</taxon>
        <taxon>Metazoa</taxon>
        <taxon>Ecdysozoa</taxon>
        <taxon>Arthropoda</taxon>
        <taxon>Hexapoda</taxon>
        <taxon>Insecta</taxon>
        <taxon>Pterygota</taxon>
        <taxon>Neoptera</taxon>
        <taxon>Endopterygota</taxon>
        <taxon>Diptera</taxon>
        <taxon>Brachycera</taxon>
        <taxon>Muscomorpha</taxon>
        <taxon>Ephydroidea</taxon>
        <taxon>Drosophilidae</taxon>
        <taxon>Drosophila</taxon>
        <taxon>Sophophora</taxon>
    </lineage>
</organism>
<name>Q6IH30_DROME</name>
<dbReference type="VEuPathDB" id="VectorBase:FBgn0051676"/>
<evidence type="ECO:0000313" key="1">
    <source>
        <dbReference type="EMBL" id="DAA03785.1"/>
    </source>
</evidence>
<dbReference type="OrthoDB" id="75169at2759"/>
<gene>
    <name evidence="1" type="ORF">HDC03502</name>
</gene>